<evidence type="ECO:0000313" key="2">
    <source>
        <dbReference type="Proteomes" id="UP001596023"/>
    </source>
</evidence>
<protein>
    <recommendedName>
        <fullName evidence="3">Lipoprotein</fullName>
    </recommendedName>
</protein>
<dbReference type="PROSITE" id="PS51257">
    <property type="entry name" value="PROKAR_LIPOPROTEIN"/>
    <property type="match status" value="1"/>
</dbReference>
<keyword evidence="2" id="KW-1185">Reference proteome</keyword>
<evidence type="ECO:0000313" key="1">
    <source>
        <dbReference type="EMBL" id="MFC4673645.1"/>
    </source>
</evidence>
<accession>A0ABV9KTW6</accession>
<reference evidence="2" key="1">
    <citation type="journal article" date="2019" name="Int. J. Syst. Evol. Microbiol.">
        <title>The Global Catalogue of Microorganisms (GCM) 10K type strain sequencing project: providing services to taxonomists for standard genome sequencing and annotation.</title>
        <authorList>
            <consortium name="The Broad Institute Genomics Platform"/>
            <consortium name="The Broad Institute Genome Sequencing Center for Infectious Disease"/>
            <person name="Wu L."/>
            <person name="Ma J."/>
        </authorList>
    </citation>
    <scope>NUCLEOTIDE SEQUENCE [LARGE SCALE GENOMIC DNA]</scope>
    <source>
        <strain evidence="2">CCUG 66188</strain>
    </source>
</reference>
<gene>
    <name evidence="1" type="ORF">ACFO6W_08070</name>
</gene>
<dbReference type="EMBL" id="JBHSGN010000061">
    <property type="protein sequence ID" value="MFC4673645.1"/>
    <property type="molecule type" value="Genomic_DNA"/>
</dbReference>
<name>A0ABV9KTW6_9BACT</name>
<comment type="caution">
    <text evidence="1">The sequence shown here is derived from an EMBL/GenBank/DDBJ whole genome shotgun (WGS) entry which is preliminary data.</text>
</comment>
<proteinExistence type="predicted"/>
<sequence>MEVRNIVKVLPVCGLALLTGLSACSSSKKNVQGEENTVAIADTMKLNLDYTSVDSMTIIYTDKDELKIQIGDTDRGRVGEMLSQLVNDTAWNNSGIMVKMVAPDYMITMHYKGKTQDHNSWISVWKELGKAKFENKWYLLPEEKEQMFELLDSLKQ</sequence>
<dbReference type="RefSeq" id="WP_379995127.1">
    <property type="nucleotide sequence ID" value="NZ_JBHSGN010000061.1"/>
</dbReference>
<dbReference type="Proteomes" id="UP001596023">
    <property type="component" value="Unassembled WGS sequence"/>
</dbReference>
<evidence type="ECO:0008006" key="3">
    <source>
        <dbReference type="Google" id="ProtNLM"/>
    </source>
</evidence>
<organism evidence="1 2">
    <name type="scientific">Dysgonomonas termitidis</name>
    <dbReference type="NCBI Taxonomy" id="1516126"/>
    <lineage>
        <taxon>Bacteria</taxon>
        <taxon>Pseudomonadati</taxon>
        <taxon>Bacteroidota</taxon>
        <taxon>Bacteroidia</taxon>
        <taxon>Bacteroidales</taxon>
        <taxon>Dysgonomonadaceae</taxon>
        <taxon>Dysgonomonas</taxon>
    </lineage>
</organism>